<feature type="region of interest" description="Disordered" evidence="12">
    <location>
        <begin position="366"/>
        <end position="392"/>
    </location>
</feature>
<evidence type="ECO:0000256" key="13">
    <source>
        <dbReference type="SAM" id="Phobius"/>
    </source>
</evidence>
<gene>
    <name evidence="14" type="ORF">DGUA_6G020880</name>
</gene>
<evidence type="ECO:0000256" key="10">
    <source>
        <dbReference type="PROSITE-ProRule" id="PRU00282"/>
    </source>
</evidence>
<keyword evidence="8" id="KW-0496">Mitochondrion</keyword>
<dbReference type="PANTHER" id="PTHR45760">
    <property type="entry name" value="FI19922P1-RELATED"/>
    <property type="match status" value="1"/>
</dbReference>
<evidence type="ECO:0000313" key="14">
    <source>
        <dbReference type="EMBL" id="SPP89340.1"/>
    </source>
</evidence>
<keyword evidence="9 10" id="KW-0472">Membrane</keyword>
<dbReference type="Gene3D" id="1.50.40.10">
    <property type="entry name" value="Mitochondrial carrier domain"/>
    <property type="match status" value="1"/>
</dbReference>
<dbReference type="GO" id="GO:0005743">
    <property type="term" value="C:mitochondrial inner membrane"/>
    <property type="evidence" value="ECO:0007669"/>
    <property type="project" value="UniProtKB-SubCell"/>
</dbReference>
<evidence type="ECO:0000256" key="6">
    <source>
        <dbReference type="ARBA" id="ARBA00022792"/>
    </source>
</evidence>
<evidence type="ECO:0000256" key="7">
    <source>
        <dbReference type="ARBA" id="ARBA00022989"/>
    </source>
</evidence>
<feature type="repeat" description="Solcar" evidence="10">
    <location>
        <begin position="255"/>
        <end position="352"/>
    </location>
</feature>
<dbReference type="Pfam" id="PF00153">
    <property type="entry name" value="Mito_carr"/>
    <property type="match status" value="3"/>
</dbReference>
<dbReference type="InterPro" id="IPR045315">
    <property type="entry name" value="Mtm1-like"/>
</dbReference>
<keyword evidence="7 13" id="KW-1133">Transmembrane helix</keyword>
<feature type="transmembrane region" description="Helical" evidence="13">
    <location>
        <begin position="113"/>
        <end position="134"/>
    </location>
</feature>
<evidence type="ECO:0000256" key="1">
    <source>
        <dbReference type="ARBA" id="ARBA00004448"/>
    </source>
</evidence>
<dbReference type="GO" id="GO:1990542">
    <property type="term" value="P:mitochondrial transmembrane transport"/>
    <property type="evidence" value="ECO:0007669"/>
    <property type="project" value="InterPro"/>
</dbReference>
<proteinExistence type="inferred from homology"/>
<evidence type="ECO:0000256" key="11">
    <source>
        <dbReference type="RuleBase" id="RU000488"/>
    </source>
</evidence>
<evidence type="ECO:0000256" key="12">
    <source>
        <dbReference type="SAM" id="MobiDB-lite"/>
    </source>
</evidence>
<evidence type="ECO:0000256" key="5">
    <source>
        <dbReference type="ARBA" id="ARBA00022737"/>
    </source>
</evidence>
<evidence type="ECO:0000256" key="9">
    <source>
        <dbReference type="ARBA" id="ARBA00023136"/>
    </source>
</evidence>
<comment type="subcellular location">
    <subcellularLocation>
        <location evidence="1">Mitochondrion inner membrane</location>
        <topology evidence="1">Multi-pass membrane protein</topology>
    </subcellularLocation>
</comment>
<dbReference type="PROSITE" id="PS50920">
    <property type="entry name" value="SOLCAR"/>
    <property type="match status" value="3"/>
</dbReference>
<feature type="repeat" description="Solcar" evidence="10">
    <location>
        <begin position="165"/>
        <end position="249"/>
    </location>
</feature>
<dbReference type="PANTHER" id="PTHR45760:SF2">
    <property type="entry name" value="FI19922P1-RELATED"/>
    <property type="match status" value="1"/>
</dbReference>
<accession>A0A3B0KL55</accession>
<reference evidence="15" key="1">
    <citation type="submission" date="2018-01" db="EMBL/GenBank/DDBJ databases">
        <authorList>
            <person name="Alioto T."/>
            <person name="Alioto T."/>
        </authorList>
    </citation>
    <scope>NUCLEOTIDE SEQUENCE [LARGE SCALE GENOMIC DNA]</scope>
</reference>
<evidence type="ECO:0000313" key="15">
    <source>
        <dbReference type="Proteomes" id="UP000268350"/>
    </source>
</evidence>
<protein>
    <submittedName>
        <fullName evidence="14">Blast:Solute carrier family 25 member 40</fullName>
    </submittedName>
</protein>
<sequence>MGGAPGPLHQESQCRIRPMQHVISALIGGLITTFLVTLLEVVETRVQTQHAVRHQTPSTVSKLCYVFHNSLMTHVCKQNAELFTKPERDLKKMRTLREDAFIKISRSEGVPSLWSGLSPTLISALPSTIIYFVAYEQLKARFTDFHHKYLPSIDPVKNTADVRDIPMLVPLLAGVTARILAVTCVSPVELIRTKMQSQRMTHAEMFGTIRQVVQSQGLLGLWRGLPPTILRDVPFSGIYWTCYEYLKNSFNVVEPTFGFSFAAGAISGSVAAMITTPFDVIKTHEQIEFGEKFIFTDNLPKNVATKSVMTRLSSIYRLGGVRGIFAGLGPRLFKVAPACAIMISSFEYGKSFFYHYNVDQHNEALLARQPRNRRPKTAHGSESTPEKCDRFN</sequence>
<dbReference type="SUPFAM" id="SSF103506">
    <property type="entry name" value="Mitochondrial carrier"/>
    <property type="match status" value="1"/>
</dbReference>
<evidence type="ECO:0000256" key="8">
    <source>
        <dbReference type="ARBA" id="ARBA00023128"/>
    </source>
</evidence>
<evidence type="ECO:0000256" key="2">
    <source>
        <dbReference type="ARBA" id="ARBA00006375"/>
    </source>
</evidence>
<feature type="repeat" description="Solcar" evidence="10">
    <location>
        <begin position="16"/>
        <end position="141"/>
    </location>
</feature>
<dbReference type="OrthoDB" id="1747031at2759"/>
<keyword evidence="6" id="KW-0999">Mitochondrion inner membrane</keyword>
<keyword evidence="3 11" id="KW-0813">Transport</keyword>
<dbReference type="InterPro" id="IPR023395">
    <property type="entry name" value="MCP_dom_sf"/>
</dbReference>
<evidence type="ECO:0000256" key="3">
    <source>
        <dbReference type="ARBA" id="ARBA00022448"/>
    </source>
</evidence>
<name>A0A3B0KL55_DROGU</name>
<feature type="transmembrane region" description="Helical" evidence="13">
    <location>
        <begin position="22"/>
        <end position="42"/>
    </location>
</feature>
<dbReference type="AlphaFoldDB" id="A0A3B0KL55"/>
<evidence type="ECO:0000256" key="4">
    <source>
        <dbReference type="ARBA" id="ARBA00022692"/>
    </source>
</evidence>
<dbReference type="InterPro" id="IPR018108">
    <property type="entry name" value="MCP_transmembrane"/>
</dbReference>
<organism evidence="14 15">
    <name type="scientific">Drosophila guanche</name>
    <name type="common">Fruit fly</name>
    <dbReference type="NCBI Taxonomy" id="7266"/>
    <lineage>
        <taxon>Eukaryota</taxon>
        <taxon>Metazoa</taxon>
        <taxon>Ecdysozoa</taxon>
        <taxon>Arthropoda</taxon>
        <taxon>Hexapoda</taxon>
        <taxon>Insecta</taxon>
        <taxon>Pterygota</taxon>
        <taxon>Neoptera</taxon>
        <taxon>Endopterygota</taxon>
        <taxon>Diptera</taxon>
        <taxon>Brachycera</taxon>
        <taxon>Muscomorpha</taxon>
        <taxon>Ephydroidea</taxon>
        <taxon>Drosophilidae</taxon>
        <taxon>Drosophila</taxon>
        <taxon>Sophophora</taxon>
    </lineage>
</organism>
<keyword evidence="4 10" id="KW-0812">Transmembrane</keyword>
<dbReference type="Proteomes" id="UP000268350">
    <property type="component" value="Unassembled WGS sequence"/>
</dbReference>
<keyword evidence="5" id="KW-0677">Repeat</keyword>
<comment type="similarity">
    <text evidence="2 11">Belongs to the mitochondrial carrier (TC 2.A.29) family.</text>
</comment>
<dbReference type="EMBL" id="OUUW01000020">
    <property type="protein sequence ID" value="SPP89340.1"/>
    <property type="molecule type" value="Genomic_DNA"/>
</dbReference>
<keyword evidence="15" id="KW-1185">Reference proteome</keyword>